<dbReference type="Gene3D" id="3.90.1580.10">
    <property type="entry name" value="paralog of FGE (formylglycine-generating enzyme)"/>
    <property type="match status" value="1"/>
</dbReference>
<dbReference type="EMBL" id="CP002353">
    <property type="protein sequence ID" value="ADV60805.1"/>
    <property type="molecule type" value="Genomic_DNA"/>
</dbReference>
<evidence type="ECO:0000313" key="4">
    <source>
        <dbReference type="Proteomes" id="UP000008631"/>
    </source>
</evidence>
<dbReference type="Proteomes" id="UP000008631">
    <property type="component" value="Chromosome"/>
</dbReference>
<dbReference type="HOGENOM" id="CLU_012431_2_0_0"/>
<feature type="compositionally biased region" description="Low complexity" evidence="1">
    <location>
        <begin position="1"/>
        <end position="17"/>
    </location>
</feature>
<dbReference type="eggNOG" id="COG1262">
    <property type="taxonomic scope" value="Bacteria"/>
</dbReference>
<evidence type="ECO:0000256" key="1">
    <source>
        <dbReference type="SAM" id="MobiDB-lite"/>
    </source>
</evidence>
<dbReference type="InterPro" id="IPR016187">
    <property type="entry name" value="CTDL_fold"/>
</dbReference>
<accession>E8QWB8</accession>
<name>E8QWB8_ISOPI</name>
<dbReference type="InParanoid" id="E8QWB8"/>
<dbReference type="STRING" id="575540.Isop_0208"/>
<feature type="domain" description="Sulfatase-modifying factor enzyme-like" evidence="2">
    <location>
        <begin position="95"/>
        <end position="315"/>
    </location>
</feature>
<dbReference type="SUPFAM" id="SSF56436">
    <property type="entry name" value="C-type lectin-like"/>
    <property type="match status" value="1"/>
</dbReference>
<gene>
    <name evidence="3" type="ordered locus">Isop_0208</name>
</gene>
<dbReference type="AlphaFoldDB" id="E8QWB8"/>
<dbReference type="PANTHER" id="PTHR23150">
    <property type="entry name" value="SULFATASE MODIFYING FACTOR 1, 2"/>
    <property type="match status" value="1"/>
</dbReference>
<dbReference type="OrthoDB" id="9812426at2"/>
<proteinExistence type="predicted"/>
<dbReference type="GO" id="GO:0120147">
    <property type="term" value="F:formylglycine-generating oxidase activity"/>
    <property type="evidence" value="ECO:0007669"/>
    <property type="project" value="TreeGrafter"/>
</dbReference>
<sequence length="322" mass="35641">MNPIDSPPIASAAALSDGGESNRNRSASLLTVPTRRVLILVASGLFCLWAWEGLSRRTFSKPAVAHRESQSWEGREAGELKVVTYKDQELRFRWCPPGSFTMGSPPTQPDRFDNEGPVEVRLTRGFWMLEVEVTQGLWRAANGPKLDWERKGAGPLLPVYNVSHSEAAAFAASLTTQLRRGSELPPGWKVSLPTEAQWEYAARAGTTTRFPFGDDESQLGEYAWYAGNSNRMPRNVGTRRANAWGLKDMLGNVWEWCLDGYAEALPGGKDPIGDLELPARVNRGGSWTDEALYCRPTARVGDVPTYRNTGLGFRLTLVPDQN</sequence>
<dbReference type="InterPro" id="IPR005532">
    <property type="entry name" value="SUMF_dom"/>
</dbReference>
<keyword evidence="4" id="KW-1185">Reference proteome</keyword>
<dbReference type="PANTHER" id="PTHR23150:SF19">
    <property type="entry name" value="FORMYLGLYCINE-GENERATING ENZYME"/>
    <property type="match status" value="1"/>
</dbReference>
<dbReference type="Pfam" id="PF03781">
    <property type="entry name" value="FGE-sulfatase"/>
    <property type="match status" value="1"/>
</dbReference>
<reference key="1">
    <citation type="submission" date="2010-11" db="EMBL/GenBank/DDBJ databases">
        <title>The complete sequence of chromosome of Isophaera pallida ATCC 43644.</title>
        <authorList>
            <consortium name="US DOE Joint Genome Institute (JGI-PGF)"/>
            <person name="Lucas S."/>
            <person name="Copeland A."/>
            <person name="Lapidus A."/>
            <person name="Bruce D."/>
            <person name="Goodwin L."/>
            <person name="Pitluck S."/>
            <person name="Kyrpides N."/>
            <person name="Mavromatis K."/>
            <person name="Pagani I."/>
            <person name="Ivanova N."/>
            <person name="Saunders E."/>
            <person name="Brettin T."/>
            <person name="Detter J.C."/>
            <person name="Han C."/>
            <person name="Tapia R."/>
            <person name="Land M."/>
            <person name="Hauser L."/>
            <person name="Markowitz V."/>
            <person name="Cheng J.-F."/>
            <person name="Hugenholtz P."/>
            <person name="Woyke T."/>
            <person name="Wu D."/>
            <person name="Eisen J.A."/>
        </authorList>
    </citation>
    <scope>NUCLEOTIDE SEQUENCE</scope>
    <source>
        <strain>ATCC 43644</strain>
    </source>
</reference>
<evidence type="ECO:0000259" key="2">
    <source>
        <dbReference type="Pfam" id="PF03781"/>
    </source>
</evidence>
<dbReference type="KEGG" id="ipa:Isop_0208"/>
<dbReference type="InterPro" id="IPR051043">
    <property type="entry name" value="Sulfatase_Mod_Factor_Kinase"/>
</dbReference>
<organism evidence="3 4">
    <name type="scientific">Isosphaera pallida (strain ATCC 43644 / DSM 9630 / IS1B)</name>
    <dbReference type="NCBI Taxonomy" id="575540"/>
    <lineage>
        <taxon>Bacteria</taxon>
        <taxon>Pseudomonadati</taxon>
        <taxon>Planctomycetota</taxon>
        <taxon>Planctomycetia</taxon>
        <taxon>Isosphaerales</taxon>
        <taxon>Isosphaeraceae</taxon>
        <taxon>Isosphaera</taxon>
    </lineage>
</organism>
<dbReference type="InterPro" id="IPR042095">
    <property type="entry name" value="SUMF_sf"/>
</dbReference>
<dbReference type="RefSeq" id="WP_013563094.1">
    <property type="nucleotide sequence ID" value="NC_014962.1"/>
</dbReference>
<reference evidence="3 4" key="2">
    <citation type="journal article" date="2011" name="Stand. Genomic Sci.">
        <title>Complete genome sequence of Isosphaera pallida type strain (IS1B).</title>
        <authorList>
            <consortium name="US DOE Joint Genome Institute (JGI-PGF)"/>
            <person name="Goker M."/>
            <person name="Cleland D."/>
            <person name="Saunders E."/>
            <person name="Lapidus A."/>
            <person name="Nolan M."/>
            <person name="Lucas S."/>
            <person name="Hammon N."/>
            <person name="Deshpande S."/>
            <person name="Cheng J.F."/>
            <person name="Tapia R."/>
            <person name="Han C."/>
            <person name="Goodwin L."/>
            <person name="Pitluck S."/>
            <person name="Liolios K."/>
            <person name="Pagani I."/>
            <person name="Ivanova N."/>
            <person name="Mavromatis K."/>
            <person name="Pati A."/>
            <person name="Chen A."/>
            <person name="Palaniappan K."/>
            <person name="Land M."/>
            <person name="Hauser L."/>
            <person name="Chang Y.J."/>
            <person name="Jeffries C.D."/>
            <person name="Detter J.C."/>
            <person name="Beck B."/>
            <person name="Woyke T."/>
            <person name="Bristow J."/>
            <person name="Eisen J.A."/>
            <person name="Markowitz V."/>
            <person name="Hugenholtz P."/>
            <person name="Kyrpides N.C."/>
            <person name="Klenk H.P."/>
        </authorList>
    </citation>
    <scope>NUCLEOTIDE SEQUENCE [LARGE SCALE GENOMIC DNA]</scope>
    <source>
        <strain evidence="4">ATCC 43644 / DSM 9630 / IS1B</strain>
    </source>
</reference>
<protein>
    <recommendedName>
        <fullName evidence="2">Sulfatase-modifying factor enzyme-like domain-containing protein</fullName>
    </recommendedName>
</protein>
<evidence type="ECO:0000313" key="3">
    <source>
        <dbReference type="EMBL" id="ADV60805.1"/>
    </source>
</evidence>
<feature type="region of interest" description="Disordered" evidence="1">
    <location>
        <begin position="1"/>
        <end position="25"/>
    </location>
</feature>